<reference evidence="2" key="1">
    <citation type="submission" date="2020-08" db="EMBL/GenBank/DDBJ databases">
        <title>Multicomponent nature underlies the extraordinary mechanical properties of spider dragline silk.</title>
        <authorList>
            <person name="Kono N."/>
            <person name="Nakamura H."/>
            <person name="Mori M."/>
            <person name="Yoshida Y."/>
            <person name="Ohtoshi R."/>
            <person name="Malay A.D."/>
            <person name="Moran D.A.P."/>
            <person name="Tomita M."/>
            <person name="Numata K."/>
            <person name="Arakawa K."/>
        </authorList>
    </citation>
    <scope>NUCLEOTIDE SEQUENCE</scope>
</reference>
<evidence type="ECO:0000313" key="2">
    <source>
        <dbReference type="EMBL" id="GFY61647.1"/>
    </source>
</evidence>
<evidence type="ECO:0000256" key="1">
    <source>
        <dbReference type="SAM" id="MobiDB-lite"/>
    </source>
</evidence>
<comment type="caution">
    <text evidence="2">The sequence shown here is derived from an EMBL/GenBank/DDBJ whole genome shotgun (WGS) entry which is preliminary data.</text>
</comment>
<keyword evidence="3" id="KW-1185">Reference proteome</keyword>
<accession>A0A8X6XXW1</accession>
<gene>
    <name evidence="2" type="ORF">TNIN_501141</name>
</gene>
<dbReference type="AlphaFoldDB" id="A0A8X6XXW1"/>
<dbReference type="Proteomes" id="UP000886998">
    <property type="component" value="Unassembled WGS sequence"/>
</dbReference>
<protein>
    <submittedName>
        <fullName evidence="2">Uncharacterized protein</fullName>
    </submittedName>
</protein>
<sequence>MTTSYSSHNGDKIDRDKSCISMDYYADEWFETNVDETQAIRFTQDSEDEQNARVSHDVTDEPDINLNSSVNSVPLTPILQEIDAGNYENMPSTLSAIASFLATLVTPVIPITPDMFVRIVGDVHQI</sequence>
<feature type="compositionally biased region" description="Basic and acidic residues" evidence="1">
    <location>
        <begin position="50"/>
        <end position="59"/>
    </location>
</feature>
<name>A0A8X6XXW1_9ARAC</name>
<evidence type="ECO:0000313" key="3">
    <source>
        <dbReference type="Proteomes" id="UP000886998"/>
    </source>
</evidence>
<organism evidence="2 3">
    <name type="scientific">Trichonephila inaurata madagascariensis</name>
    <dbReference type="NCBI Taxonomy" id="2747483"/>
    <lineage>
        <taxon>Eukaryota</taxon>
        <taxon>Metazoa</taxon>
        <taxon>Ecdysozoa</taxon>
        <taxon>Arthropoda</taxon>
        <taxon>Chelicerata</taxon>
        <taxon>Arachnida</taxon>
        <taxon>Araneae</taxon>
        <taxon>Araneomorphae</taxon>
        <taxon>Entelegynae</taxon>
        <taxon>Araneoidea</taxon>
        <taxon>Nephilidae</taxon>
        <taxon>Trichonephila</taxon>
        <taxon>Trichonephila inaurata</taxon>
    </lineage>
</organism>
<proteinExistence type="predicted"/>
<feature type="region of interest" description="Disordered" evidence="1">
    <location>
        <begin position="45"/>
        <end position="69"/>
    </location>
</feature>
<dbReference type="EMBL" id="BMAV01013754">
    <property type="protein sequence ID" value="GFY61647.1"/>
    <property type="molecule type" value="Genomic_DNA"/>
</dbReference>
<dbReference type="OrthoDB" id="123207at2759"/>